<protein>
    <submittedName>
        <fullName evidence="2">Uncharacterized protein</fullName>
    </submittedName>
</protein>
<comment type="caution">
    <text evidence="2">The sequence shown here is derived from an EMBL/GenBank/DDBJ whole genome shotgun (WGS) entry which is preliminary data.</text>
</comment>
<reference evidence="2 3" key="1">
    <citation type="submission" date="2020-03" db="EMBL/GenBank/DDBJ databases">
        <title>Draft genome sequences of bacterial isolates from the female urobiome.</title>
        <authorList>
            <person name="Miller-Ensminger T."/>
            <person name="Wolfe A.J."/>
            <person name="Putonti C."/>
        </authorList>
    </citation>
    <scope>NUCLEOTIDE SEQUENCE [LARGE SCALE GENOMIC DNA]</scope>
    <source>
        <strain evidence="2 3">UMB8490</strain>
    </source>
</reference>
<evidence type="ECO:0000256" key="1">
    <source>
        <dbReference type="SAM" id="Phobius"/>
    </source>
</evidence>
<name>A0AAP6XJJ3_9CORY</name>
<keyword evidence="1" id="KW-0812">Transmembrane</keyword>
<feature type="transmembrane region" description="Helical" evidence="1">
    <location>
        <begin position="40"/>
        <end position="58"/>
    </location>
</feature>
<keyword evidence="1" id="KW-1133">Transmembrane helix</keyword>
<feature type="transmembrane region" description="Helical" evidence="1">
    <location>
        <begin position="7"/>
        <end position="28"/>
    </location>
</feature>
<evidence type="ECO:0000313" key="3">
    <source>
        <dbReference type="Proteomes" id="UP000591626"/>
    </source>
</evidence>
<sequence>MKNSIYLPWLLTGLAVATSVGYAIVLALGPPNMTVPVLDFSAKIIGPVGAALIAWAGVSHTVMNTRVQDTAKEWHHDLRWASELCVSEKPLEVAIGTSVLDELSEHRFLNSEQASMVNRIGEAVVGGLFNQIDPIAERSAHDET</sequence>
<gene>
    <name evidence="2" type="ORF">HC138_03160</name>
</gene>
<dbReference type="EMBL" id="JAAUVV010000003">
    <property type="protein sequence ID" value="NJJ03371.1"/>
    <property type="molecule type" value="Genomic_DNA"/>
</dbReference>
<dbReference type="Proteomes" id="UP000591626">
    <property type="component" value="Unassembled WGS sequence"/>
</dbReference>
<accession>A0AAP6XJJ3</accession>
<dbReference type="RefSeq" id="WP_070829224.1">
    <property type="nucleotide sequence ID" value="NZ_CP083648.1"/>
</dbReference>
<proteinExistence type="predicted"/>
<evidence type="ECO:0000313" key="2">
    <source>
        <dbReference type="EMBL" id="NJJ03371.1"/>
    </source>
</evidence>
<organism evidence="2 3">
    <name type="scientific">Corynebacterium coyleae</name>
    <dbReference type="NCBI Taxonomy" id="53374"/>
    <lineage>
        <taxon>Bacteria</taxon>
        <taxon>Bacillati</taxon>
        <taxon>Actinomycetota</taxon>
        <taxon>Actinomycetes</taxon>
        <taxon>Mycobacteriales</taxon>
        <taxon>Corynebacteriaceae</taxon>
        <taxon>Corynebacterium</taxon>
    </lineage>
</organism>
<dbReference type="AlphaFoldDB" id="A0AAP6XJJ3"/>
<keyword evidence="1" id="KW-0472">Membrane</keyword>